<evidence type="ECO:0000256" key="2">
    <source>
        <dbReference type="ARBA" id="ARBA00023125"/>
    </source>
</evidence>
<dbReference type="AlphaFoldDB" id="A0A0M6WT26"/>
<gene>
    <name evidence="5" type="ORF">T1815_23341</name>
</gene>
<dbReference type="InterPro" id="IPR002104">
    <property type="entry name" value="Integrase_catalytic"/>
</dbReference>
<dbReference type="InterPro" id="IPR013762">
    <property type="entry name" value="Integrase-like_cat_sf"/>
</dbReference>
<keyword evidence="2" id="KW-0238">DNA-binding</keyword>
<dbReference type="Proteomes" id="UP000049472">
    <property type="component" value="Unassembled WGS sequence"/>
</dbReference>
<dbReference type="InterPro" id="IPR011010">
    <property type="entry name" value="DNA_brk_join_enz"/>
</dbReference>
<dbReference type="InterPro" id="IPR010998">
    <property type="entry name" value="Integrase_recombinase_N"/>
</dbReference>
<dbReference type="InterPro" id="IPR050090">
    <property type="entry name" value="Tyrosine_recombinase_XerCD"/>
</dbReference>
<comment type="similarity">
    <text evidence="1">Belongs to the 'phage' integrase family.</text>
</comment>
<protein>
    <recommendedName>
        <fullName evidence="4">Tyr recombinase domain-containing protein</fullName>
    </recommendedName>
</protein>
<feature type="domain" description="Tyr recombinase" evidence="4">
    <location>
        <begin position="175"/>
        <end position="362"/>
    </location>
</feature>
<proteinExistence type="inferred from homology"/>
<dbReference type="EMBL" id="CVRQ01000025">
    <property type="protein sequence ID" value="CRL40359.1"/>
    <property type="molecule type" value="Genomic_DNA"/>
</dbReference>
<evidence type="ECO:0000313" key="6">
    <source>
        <dbReference type="Proteomes" id="UP000049472"/>
    </source>
</evidence>
<dbReference type="GO" id="GO:0003677">
    <property type="term" value="F:DNA binding"/>
    <property type="evidence" value="ECO:0007669"/>
    <property type="project" value="UniProtKB-KW"/>
</dbReference>
<keyword evidence="3" id="KW-0233">DNA recombination</keyword>
<evidence type="ECO:0000256" key="1">
    <source>
        <dbReference type="ARBA" id="ARBA00008857"/>
    </source>
</evidence>
<dbReference type="SUPFAM" id="SSF56349">
    <property type="entry name" value="DNA breaking-rejoining enzymes"/>
    <property type="match status" value="1"/>
</dbReference>
<name>A0A0M6WT26_9FIRM</name>
<dbReference type="PROSITE" id="PS51898">
    <property type="entry name" value="TYR_RECOMBINASE"/>
    <property type="match status" value="1"/>
</dbReference>
<dbReference type="GO" id="GO:0015074">
    <property type="term" value="P:DNA integration"/>
    <property type="evidence" value="ECO:0007669"/>
    <property type="project" value="InterPro"/>
</dbReference>
<reference evidence="6" key="1">
    <citation type="submission" date="2015-05" db="EMBL/GenBank/DDBJ databases">
        <authorList>
            <consortium name="Pathogen Informatics"/>
        </authorList>
    </citation>
    <scope>NUCLEOTIDE SEQUENCE [LARGE SCALE GENOMIC DNA]</scope>
    <source>
        <strain evidence="6">T1-815</strain>
    </source>
</reference>
<organism evidence="5 6">
    <name type="scientific">Agathobacter rectalis</name>
    <dbReference type="NCBI Taxonomy" id="39491"/>
    <lineage>
        <taxon>Bacteria</taxon>
        <taxon>Bacillati</taxon>
        <taxon>Bacillota</taxon>
        <taxon>Clostridia</taxon>
        <taxon>Lachnospirales</taxon>
        <taxon>Lachnospiraceae</taxon>
        <taxon>Agathobacter</taxon>
    </lineage>
</organism>
<dbReference type="PANTHER" id="PTHR30349">
    <property type="entry name" value="PHAGE INTEGRASE-RELATED"/>
    <property type="match status" value="1"/>
</dbReference>
<dbReference type="RefSeq" id="WP_055062318.1">
    <property type="nucleotide sequence ID" value="NZ_CVRQ01000025.1"/>
</dbReference>
<dbReference type="Pfam" id="PF00589">
    <property type="entry name" value="Phage_integrase"/>
    <property type="match status" value="1"/>
</dbReference>
<dbReference type="PANTHER" id="PTHR30349:SF41">
    <property type="entry name" value="INTEGRASE_RECOMBINASE PROTEIN MJ0367-RELATED"/>
    <property type="match status" value="1"/>
</dbReference>
<evidence type="ECO:0000256" key="3">
    <source>
        <dbReference type="ARBA" id="ARBA00023172"/>
    </source>
</evidence>
<evidence type="ECO:0000259" key="4">
    <source>
        <dbReference type="PROSITE" id="PS51898"/>
    </source>
</evidence>
<accession>A0A0M6WT26</accession>
<dbReference type="Gene3D" id="1.10.150.130">
    <property type="match status" value="1"/>
</dbReference>
<dbReference type="GO" id="GO:0006310">
    <property type="term" value="P:DNA recombination"/>
    <property type="evidence" value="ECO:0007669"/>
    <property type="project" value="UniProtKB-KW"/>
</dbReference>
<keyword evidence="6" id="KW-1185">Reference proteome</keyword>
<dbReference type="Gene3D" id="1.10.443.10">
    <property type="entry name" value="Intergrase catalytic core"/>
    <property type="match status" value="1"/>
</dbReference>
<evidence type="ECO:0000313" key="5">
    <source>
        <dbReference type="EMBL" id="CRL40359.1"/>
    </source>
</evidence>
<sequence>MKLPNGFGSVYKLSGNRRNPYVAKKTKGWEIDPITGKSKQLYITVGYYPTRKEALTALAEYNKDPFDLHHATITFEEVYENWSEIHFEKIKDTNGYKAAFNTSKPLWKMRFVDIKLDHLQSVVDNSGKNTPTLKTLKILWGLMYDYAVIHEIVSQDKRDMVRYVDISKAGNPNAYNRKPFSKKEISILWKCKDSNIYVTVILIMIYSGVRIGELLDLEKKDIHLDERWFYVKESKTEAGIREVPIAEKIVPFFEYWMNRKCDHLICTPDDEPFQYRNYYDSYWIPLMLEFGFGKFVIDETKREPVYDGHRPHDTRHTCISLLTEKEVDERFIKKIVGHKGQGVTENVYTHIELPTKLEAINLI</sequence>